<dbReference type="GO" id="GO:0016758">
    <property type="term" value="F:hexosyltransferase activity"/>
    <property type="evidence" value="ECO:0007669"/>
    <property type="project" value="UniProtKB-ARBA"/>
</dbReference>
<dbReference type="Pfam" id="PF00535">
    <property type="entry name" value="Glycos_transf_2"/>
    <property type="match status" value="1"/>
</dbReference>
<evidence type="ECO:0000259" key="1">
    <source>
        <dbReference type="Pfam" id="PF00535"/>
    </source>
</evidence>
<gene>
    <name evidence="2" type="ORF">A9Q93_03470</name>
</gene>
<dbReference type="EMBL" id="MAAX01000059">
    <property type="protein sequence ID" value="OUS18689.1"/>
    <property type="molecule type" value="Genomic_DNA"/>
</dbReference>
<accession>A0A1Z8B805</accession>
<evidence type="ECO:0000313" key="3">
    <source>
        <dbReference type="Proteomes" id="UP000196102"/>
    </source>
</evidence>
<sequence>MSSKPKISIITPSYNQGQFLEQTILSVLGQEYPNIEYIIMDGGSTDASVSIIKKYESRLAYWSSGKDGGQAAAINAGFEKATGELLLWLNSDDMLMPGVLDFVAKQYQEHGDAIYFGNCIHFHEINQDALDTRGSDVVTAHKKKDLKAIDYIIQPSSFWTKKVWEQNGVLDSALHFGFDWEWFLRAQKNGVAFHSFSRPLSLYRIHEDHKSGASGDKRQKELLLIYERYHRENALLFQKLMQEKVWDTSIFKLFKKLCKAINSNYFTDAVLLKIYKYNKYKNYKTKTITSVRAML</sequence>
<dbReference type="InterPro" id="IPR001173">
    <property type="entry name" value="Glyco_trans_2-like"/>
</dbReference>
<reference evidence="3" key="1">
    <citation type="journal article" date="2017" name="Proc. Natl. Acad. Sci. U.S.A.">
        <title>Simulation of Deepwater Horizon oil plume reveals substrate specialization within a complex community of hydrocarbon-degraders.</title>
        <authorList>
            <person name="Hu P."/>
            <person name="Dubinsky E.A."/>
            <person name="Probst A.J."/>
            <person name="Wang J."/>
            <person name="Sieber C.M.K."/>
            <person name="Tom L.M."/>
            <person name="Gardinali P."/>
            <person name="Banfield J.F."/>
            <person name="Atlas R.M."/>
            <person name="Andersen G.L."/>
        </authorList>
    </citation>
    <scope>NUCLEOTIDE SEQUENCE [LARGE SCALE GENOMIC DNA]</scope>
</reference>
<dbReference type="RefSeq" id="WP_303685994.1">
    <property type="nucleotide sequence ID" value="NZ_CAJXYO010000036.1"/>
</dbReference>
<dbReference type="PANTHER" id="PTHR22916">
    <property type="entry name" value="GLYCOSYLTRANSFERASE"/>
    <property type="match status" value="1"/>
</dbReference>
<proteinExistence type="predicted"/>
<dbReference type="SUPFAM" id="SSF53448">
    <property type="entry name" value="Nucleotide-diphospho-sugar transferases"/>
    <property type="match status" value="1"/>
</dbReference>
<feature type="domain" description="Glycosyltransferase 2-like" evidence="1">
    <location>
        <begin position="8"/>
        <end position="122"/>
    </location>
</feature>
<protein>
    <recommendedName>
        <fullName evidence="1">Glycosyltransferase 2-like domain-containing protein</fullName>
    </recommendedName>
</protein>
<comment type="caution">
    <text evidence="2">The sequence shown here is derived from an EMBL/GenBank/DDBJ whole genome shotgun (WGS) entry which is preliminary data.</text>
</comment>
<name>A0A1Z8B805_9FLAO</name>
<evidence type="ECO:0000313" key="2">
    <source>
        <dbReference type="EMBL" id="OUS18689.1"/>
    </source>
</evidence>
<dbReference type="InterPro" id="IPR029044">
    <property type="entry name" value="Nucleotide-diphossugar_trans"/>
</dbReference>
<dbReference type="AlphaFoldDB" id="A0A1Z8B805"/>
<dbReference type="Gene3D" id="3.90.550.10">
    <property type="entry name" value="Spore Coat Polysaccharide Biosynthesis Protein SpsA, Chain A"/>
    <property type="match status" value="1"/>
</dbReference>
<dbReference type="Proteomes" id="UP000196102">
    <property type="component" value="Unassembled WGS sequence"/>
</dbReference>
<organism evidence="2 3">
    <name type="scientific">Nonlabens dokdonensis</name>
    <dbReference type="NCBI Taxonomy" id="328515"/>
    <lineage>
        <taxon>Bacteria</taxon>
        <taxon>Pseudomonadati</taxon>
        <taxon>Bacteroidota</taxon>
        <taxon>Flavobacteriia</taxon>
        <taxon>Flavobacteriales</taxon>
        <taxon>Flavobacteriaceae</taxon>
        <taxon>Nonlabens</taxon>
    </lineage>
</organism>
<dbReference type="PANTHER" id="PTHR22916:SF65">
    <property type="entry name" value="SLR1065 PROTEIN"/>
    <property type="match status" value="1"/>
</dbReference>
<dbReference type="CDD" id="cd06433">
    <property type="entry name" value="GT_2_WfgS_like"/>
    <property type="match status" value="1"/>
</dbReference>